<sequence>MLYYGPTYIWRRDLDIAEQNTFSNNIVQWLLSEPALTEAVFAAARRQMAIDSTSEPDTLTGSMQHYNRAISLLQQRVGEASAAFDDSIFWAVIALLVSDQEREDWNSYCVNLDGIRRIVHMRGGMSSLKASCSRSYRFYLWAEACFSNRNNIVNETGLLATPPVVSSASRSMSATFNAPFEDLFPFVRRCSPGFLTMIESHPFHCETMTVIDRSLEWFIDTATGKHQAQKVNPHHELADGLHRLLQKGAISDRERLVCVGLLALVLGTFPASMPEQYQRTLSKYISRLGELSDAILREDCTLWVAFAIAAMPASFDITQIARWGLLDRILRTKAQPSTWDDVRHTVRQFYATSQLEEEWRKCWFIWISRGCGNSEHTQSRFQYSVEFLR</sequence>
<dbReference type="Pfam" id="PF11951">
    <property type="entry name" value="Fungal_trans_2"/>
    <property type="match status" value="1"/>
</dbReference>
<dbReference type="GeneID" id="27335899"/>
<gene>
    <name evidence="1" type="ORF">PV08_08816</name>
</gene>
<protein>
    <submittedName>
        <fullName evidence="1">Uncharacterized protein</fullName>
    </submittedName>
</protein>
<dbReference type="RefSeq" id="XP_016233841.1">
    <property type="nucleotide sequence ID" value="XM_016383138.1"/>
</dbReference>
<organism evidence="1 2">
    <name type="scientific">Exophiala spinifera</name>
    <dbReference type="NCBI Taxonomy" id="91928"/>
    <lineage>
        <taxon>Eukaryota</taxon>
        <taxon>Fungi</taxon>
        <taxon>Dikarya</taxon>
        <taxon>Ascomycota</taxon>
        <taxon>Pezizomycotina</taxon>
        <taxon>Eurotiomycetes</taxon>
        <taxon>Chaetothyriomycetidae</taxon>
        <taxon>Chaetothyriales</taxon>
        <taxon>Herpotrichiellaceae</taxon>
        <taxon>Exophiala</taxon>
    </lineage>
</organism>
<dbReference type="Proteomes" id="UP000053328">
    <property type="component" value="Unassembled WGS sequence"/>
</dbReference>
<accession>A0A0D2B4K9</accession>
<dbReference type="HOGENOM" id="CLU_055145_0_0_1"/>
<name>A0A0D2B4K9_9EURO</name>
<dbReference type="EMBL" id="KN847497">
    <property type="protein sequence ID" value="KIW13625.1"/>
    <property type="molecule type" value="Genomic_DNA"/>
</dbReference>
<dbReference type="AlphaFoldDB" id="A0A0D2B4K9"/>
<dbReference type="PANTHER" id="PTHR37540:SF5">
    <property type="entry name" value="TRANSCRIPTION FACTOR DOMAIN-CONTAINING PROTEIN"/>
    <property type="match status" value="1"/>
</dbReference>
<dbReference type="VEuPathDB" id="FungiDB:PV08_08816"/>
<keyword evidence="2" id="KW-1185">Reference proteome</keyword>
<reference evidence="1 2" key="1">
    <citation type="submission" date="2015-01" db="EMBL/GenBank/DDBJ databases">
        <title>The Genome Sequence of Exophiala spinifera CBS89968.</title>
        <authorList>
            <consortium name="The Broad Institute Genomics Platform"/>
            <person name="Cuomo C."/>
            <person name="de Hoog S."/>
            <person name="Gorbushina A."/>
            <person name="Stielow B."/>
            <person name="Teixiera M."/>
            <person name="Abouelleil A."/>
            <person name="Chapman S.B."/>
            <person name="Priest M."/>
            <person name="Young S.K."/>
            <person name="Wortman J."/>
            <person name="Nusbaum C."/>
            <person name="Birren B."/>
        </authorList>
    </citation>
    <scope>NUCLEOTIDE SEQUENCE [LARGE SCALE GENOMIC DNA]</scope>
    <source>
        <strain evidence="1 2">CBS 89968</strain>
    </source>
</reference>
<dbReference type="InterPro" id="IPR021858">
    <property type="entry name" value="Fun_TF"/>
</dbReference>
<evidence type="ECO:0000313" key="1">
    <source>
        <dbReference type="EMBL" id="KIW13625.1"/>
    </source>
</evidence>
<dbReference type="OrthoDB" id="4159781at2759"/>
<evidence type="ECO:0000313" key="2">
    <source>
        <dbReference type="Proteomes" id="UP000053328"/>
    </source>
</evidence>
<proteinExistence type="predicted"/>
<dbReference type="PANTHER" id="PTHR37540">
    <property type="entry name" value="TRANSCRIPTION FACTOR (ACR-2), PUTATIVE-RELATED-RELATED"/>
    <property type="match status" value="1"/>
</dbReference>